<dbReference type="Gene3D" id="1.10.287.630">
    <property type="entry name" value="Helix hairpin bin"/>
    <property type="match status" value="1"/>
</dbReference>
<sequence length="756" mass="86454">MDFAPQTQPPPATASPALERMATILRRLSPEIEPTQSSKSIRNLSDATGATTEFIRRGTRILIGSLPKSLSSTRLKPNILTTAPGVLRFKKKMRERAEDAERRRLEAMSYATRHQHVLETYQIRAPKSPSHGPSPKDEDHKSTRRLLVYPSWNLYKLWQLTLLGFIYYQVLAVPYTLAFDSDDANPTNDYANLLTSLVFCLDVLLNFNTALHDPSSPDAFITDRCVIAWTYLTGWFAMDLISSVPVDLIMYWIAASSNEHQLHFLTALKVARLPRLVKISRLSHVLELLRLPIEWQRWLLYSRYAHLIRLITLVLVFVVVVHMFACVWYGMVADDDWAAVLFNTNFDTVNPYLLSFYLALQTIVGQNQLFQNDREYSFSSCVILVGAVVMAVVFGNVAILISNFYDDHNRYRRKMESLFAGMQLLRLPNELQLRIHEYYEAMYARHGTLDGKPEAFKHELSKNLRIEVELFLRMTMIVRTPLFRECSVEAVQALVLRLRFQVYLPSDFVIVRGEVGHDMYFIESGSCHVTNTTIKRKATRLCPNDADSAPKVMGPGDYFGEIALLLNCKRTAHVQAVVFTELCVLSRDVFNDVTDKYTEDRVVIEHFITEKYDPVVLGEAVRQHEAGGANKNHEQDVIEGLRKLADRLVRVETLVLDLEERTHMQRHFQSKAHQYSNPHHMSGEGLSTRTSHIMTHKPSVQNLLTNQPSYGALLLTRSSFRDENVPKLNPSPSTPDTNRMASRGHRESDSSSRRLL</sequence>
<protein>
    <recommendedName>
        <fullName evidence="10">Cyclic nucleotide-binding domain-containing protein</fullName>
    </recommendedName>
</protein>
<dbReference type="SUPFAM" id="SSF51206">
    <property type="entry name" value="cAMP-binding domain-like"/>
    <property type="match status" value="1"/>
</dbReference>
<comment type="caution">
    <text evidence="11">The sequence shown here is derived from an EMBL/GenBank/DDBJ whole genome shotgun (WGS) entry which is preliminary data.</text>
</comment>
<dbReference type="InterPro" id="IPR018490">
    <property type="entry name" value="cNMP-bd_dom_sf"/>
</dbReference>
<keyword evidence="12" id="KW-1185">Reference proteome</keyword>
<evidence type="ECO:0000256" key="4">
    <source>
        <dbReference type="ARBA" id="ARBA00022989"/>
    </source>
</evidence>
<dbReference type="Gene3D" id="2.60.120.10">
    <property type="entry name" value="Jelly Rolls"/>
    <property type="match status" value="1"/>
</dbReference>
<feature type="compositionally biased region" description="Basic and acidic residues" evidence="8">
    <location>
        <begin position="744"/>
        <end position="756"/>
    </location>
</feature>
<feature type="transmembrane region" description="Helical" evidence="9">
    <location>
        <begin position="307"/>
        <end position="331"/>
    </location>
</feature>
<dbReference type="InterPro" id="IPR051413">
    <property type="entry name" value="K/Na_HCN_channel"/>
</dbReference>
<dbReference type="PROSITE" id="PS00889">
    <property type="entry name" value="CNMP_BINDING_2"/>
    <property type="match status" value="1"/>
</dbReference>
<feature type="region of interest" description="Disordered" evidence="8">
    <location>
        <begin position="721"/>
        <end position="756"/>
    </location>
</feature>
<feature type="domain" description="Cyclic nucleotide-binding" evidence="10">
    <location>
        <begin position="482"/>
        <end position="593"/>
    </location>
</feature>
<feature type="region of interest" description="Disordered" evidence="8">
    <location>
        <begin position="121"/>
        <end position="140"/>
    </location>
</feature>
<dbReference type="InterPro" id="IPR018488">
    <property type="entry name" value="cNMP-bd_CS"/>
</dbReference>
<evidence type="ECO:0000256" key="5">
    <source>
        <dbReference type="ARBA" id="ARBA00023065"/>
    </source>
</evidence>
<gene>
    <name evidence="11" type="ORF">Ae201684_001095</name>
</gene>
<comment type="subcellular location">
    <subcellularLocation>
        <location evidence="1">Membrane</location>
        <topology evidence="1">Multi-pass membrane protein</topology>
    </subcellularLocation>
</comment>
<dbReference type="PANTHER" id="PTHR45689">
    <property type="entry name" value="I[[H]] CHANNEL, ISOFORM E"/>
    <property type="match status" value="1"/>
</dbReference>
<evidence type="ECO:0000256" key="6">
    <source>
        <dbReference type="ARBA" id="ARBA00023136"/>
    </source>
</evidence>
<keyword evidence="5" id="KW-0406">Ion transport</keyword>
<dbReference type="Gene3D" id="1.10.287.70">
    <property type="match status" value="1"/>
</dbReference>
<evidence type="ECO:0000256" key="7">
    <source>
        <dbReference type="ARBA" id="ARBA00023303"/>
    </source>
</evidence>
<dbReference type="Pfam" id="PF00027">
    <property type="entry name" value="cNMP_binding"/>
    <property type="match status" value="1"/>
</dbReference>
<dbReference type="Proteomes" id="UP000481153">
    <property type="component" value="Unassembled WGS sequence"/>
</dbReference>
<keyword evidence="4 9" id="KW-1133">Transmembrane helix</keyword>
<dbReference type="Pfam" id="PF00520">
    <property type="entry name" value="Ion_trans"/>
    <property type="match status" value="1"/>
</dbReference>
<feature type="transmembrane region" description="Helical" evidence="9">
    <location>
        <begin position="382"/>
        <end position="405"/>
    </location>
</feature>
<feature type="compositionally biased region" description="Polar residues" evidence="8">
    <location>
        <begin position="730"/>
        <end position="740"/>
    </location>
</feature>
<evidence type="ECO:0000256" key="9">
    <source>
        <dbReference type="SAM" id="Phobius"/>
    </source>
</evidence>
<dbReference type="SMART" id="SM00100">
    <property type="entry name" value="cNMP"/>
    <property type="match status" value="1"/>
</dbReference>
<dbReference type="SUPFAM" id="SSF81324">
    <property type="entry name" value="Voltage-gated potassium channels"/>
    <property type="match status" value="1"/>
</dbReference>
<dbReference type="CDD" id="cd00038">
    <property type="entry name" value="CAP_ED"/>
    <property type="match status" value="1"/>
</dbReference>
<evidence type="ECO:0000256" key="1">
    <source>
        <dbReference type="ARBA" id="ARBA00004141"/>
    </source>
</evidence>
<evidence type="ECO:0000256" key="3">
    <source>
        <dbReference type="ARBA" id="ARBA00022692"/>
    </source>
</evidence>
<dbReference type="EMBL" id="VJMJ01000009">
    <property type="protein sequence ID" value="KAF0744631.1"/>
    <property type="molecule type" value="Genomic_DNA"/>
</dbReference>
<feature type="transmembrane region" description="Helical" evidence="9">
    <location>
        <begin position="157"/>
        <end position="178"/>
    </location>
</feature>
<accession>A0A6G0XVC5</accession>
<dbReference type="PROSITE" id="PS00888">
    <property type="entry name" value="CNMP_BINDING_1"/>
    <property type="match status" value="1"/>
</dbReference>
<keyword evidence="2" id="KW-0813">Transport</keyword>
<dbReference type="VEuPathDB" id="FungiDB:AeMF1_001605"/>
<evidence type="ECO:0000259" key="10">
    <source>
        <dbReference type="PROSITE" id="PS50042"/>
    </source>
</evidence>
<dbReference type="GO" id="GO:0003254">
    <property type="term" value="P:regulation of membrane depolarization"/>
    <property type="evidence" value="ECO:0007669"/>
    <property type="project" value="TreeGrafter"/>
</dbReference>
<dbReference type="PROSITE" id="PS50042">
    <property type="entry name" value="CNMP_BINDING_3"/>
    <property type="match status" value="1"/>
</dbReference>
<dbReference type="GO" id="GO:0098855">
    <property type="term" value="C:HCN channel complex"/>
    <property type="evidence" value="ECO:0007669"/>
    <property type="project" value="TreeGrafter"/>
</dbReference>
<dbReference type="InterPro" id="IPR003938">
    <property type="entry name" value="K_chnl_volt-dep_EAG/ELK/ERG"/>
</dbReference>
<keyword evidence="3 9" id="KW-0812">Transmembrane</keyword>
<evidence type="ECO:0000256" key="8">
    <source>
        <dbReference type="SAM" id="MobiDB-lite"/>
    </source>
</evidence>
<dbReference type="PRINTS" id="PR01463">
    <property type="entry name" value="EAGCHANLFMLY"/>
</dbReference>
<dbReference type="AlphaFoldDB" id="A0A6G0XVC5"/>
<keyword evidence="6 9" id="KW-0472">Membrane</keyword>
<dbReference type="InterPro" id="IPR014710">
    <property type="entry name" value="RmlC-like_jellyroll"/>
</dbReference>
<dbReference type="GO" id="GO:0035725">
    <property type="term" value="P:sodium ion transmembrane transport"/>
    <property type="evidence" value="ECO:0007669"/>
    <property type="project" value="TreeGrafter"/>
</dbReference>
<dbReference type="PANTHER" id="PTHR45689:SF5">
    <property type="entry name" value="I[[H]] CHANNEL, ISOFORM E"/>
    <property type="match status" value="1"/>
</dbReference>
<evidence type="ECO:0000313" key="11">
    <source>
        <dbReference type="EMBL" id="KAF0744631.1"/>
    </source>
</evidence>
<dbReference type="GO" id="GO:0005249">
    <property type="term" value="F:voltage-gated potassium channel activity"/>
    <property type="evidence" value="ECO:0007669"/>
    <property type="project" value="InterPro"/>
</dbReference>
<name>A0A6G0XVC5_9STRA</name>
<dbReference type="InterPro" id="IPR005821">
    <property type="entry name" value="Ion_trans_dom"/>
</dbReference>
<evidence type="ECO:0000256" key="2">
    <source>
        <dbReference type="ARBA" id="ARBA00022448"/>
    </source>
</evidence>
<organism evidence="11 12">
    <name type="scientific">Aphanomyces euteiches</name>
    <dbReference type="NCBI Taxonomy" id="100861"/>
    <lineage>
        <taxon>Eukaryota</taxon>
        <taxon>Sar</taxon>
        <taxon>Stramenopiles</taxon>
        <taxon>Oomycota</taxon>
        <taxon>Saprolegniomycetes</taxon>
        <taxon>Saprolegniales</taxon>
        <taxon>Verrucalvaceae</taxon>
        <taxon>Aphanomyces</taxon>
    </lineage>
</organism>
<proteinExistence type="predicted"/>
<keyword evidence="7" id="KW-0407">Ion channel</keyword>
<dbReference type="InterPro" id="IPR000595">
    <property type="entry name" value="cNMP-bd_dom"/>
</dbReference>
<reference evidence="11 12" key="1">
    <citation type="submission" date="2019-07" db="EMBL/GenBank/DDBJ databases">
        <title>Genomics analysis of Aphanomyces spp. identifies a new class of oomycete effector associated with host adaptation.</title>
        <authorList>
            <person name="Gaulin E."/>
        </authorList>
    </citation>
    <scope>NUCLEOTIDE SEQUENCE [LARGE SCALE GENOMIC DNA]</scope>
    <source>
        <strain evidence="11 12">ATCC 201684</strain>
    </source>
</reference>
<evidence type="ECO:0000313" key="12">
    <source>
        <dbReference type="Proteomes" id="UP000481153"/>
    </source>
</evidence>